<evidence type="ECO:0000313" key="3">
    <source>
        <dbReference type="Proteomes" id="UP000541426"/>
    </source>
</evidence>
<comment type="caution">
    <text evidence="2">The sequence shown here is derived from an EMBL/GenBank/DDBJ whole genome shotgun (WGS) entry which is preliminary data.</text>
</comment>
<feature type="region of interest" description="Disordered" evidence="1">
    <location>
        <begin position="1"/>
        <end position="22"/>
    </location>
</feature>
<organism evidence="2 3">
    <name type="scientific">Sagittula marina</name>
    <dbReference type="NCBI Taxonomy" id="943940"/>
    <lineage>
        <taxon>Bacteria</taxon>
        <taxon>Pseudomonadati</taxon>
        <taxon>Pseudomonadota</taxon>
        <taxon>Alphaproteobacteria</taxon>
        <taxon>Rhodobacterales</taxon>
        <taxon>Roseobacteraceae</taxon>
        <taxon>Sagittula</taxon>
    </lineage>
</organism>
<evidence type="ECO:0000256" key="1">
    <source>
        <dbReference type="SAM" id="MobiDB-lite"/>
    </source>
</evidence>
<feature type="compositionally biased region" description="Basic residues" evidence="1">
    <location>
        <begin position="1"/>
        <end position="17"/>
    </location>
</feature>
<sequence>MACHPVRKGRNEKHAFRKAGSPKSSWIATAALGTLAPERLTDRSGRSGRSVPPCFTMPLAEGLPCGRCDPRPE</sequence>
<reference evidence="2 3" key="1">
    <citation type="submission" date="2020-08" db="EMBL/GenBank/DDBJ databases">
        <title>Genomic Encyclopedia of Type Strains, Phase IV (KMG-IV): sequencing the most valuable type-strain genomes for metagenomic binning, comparative biology and taxonomic classification.</title>
        <authorList>
            <person name="Goeker M."/>
        </authorList>
    </citation>
    <scope>NUCLEOTIDE SEQUENCE [LARGE SCALE GENOMIC DNA]</scope>
    <source>
        <strain evidence="2 3">DSM 102235</strain>
    </source>
</reference>
<evidence type="ECO:0000313" key="2">
    <source>
        <dbReference type="EMBL" id="MBB3984057.1"/>
    </source>
</evidence>
<proteinExistence type="predicted"/>
<keyword evidence="3" id="KW-1185">Reference proteome</keyword>
<gene>
    <name evidence="2" type="ORF">GGQ68_000368</name>
</gene>
<dbReference type="AlphaFoldDB" id="A0A7W6DNM5"/>
<accession>A0A7W6DNM5</accession>
<protein>
    <submittedName>
        <fullName evidence="2">Uncharacterized protein</fullName>
    </submittedName>
</protein>
<dbReference type="Proteomes" id="UP000541426">
    <property type="component" value="Unassembled WGS sequence"/>
</dbReference>
<dbReference type="EMBL" id="JACIEJ010000001">
    <property type="protein sequence ID" value="MBB3984057.1"/>
    <property type="molecule type" value="Genomic_DNA"/>
</dbReference>
<name>A0A7W6DNM5_9RHOB</name>